<evidence type="ECO:0000313" key="2">
    <source>
        <dbReference type="Proteomes" id="UP000196027"/>
    </source>
</evidence>
<accession>A0A1Y0I237</accession>
<gene>
    <name evidence="1" type="ORF">OLMES_0454</name>
</gene>
<dbReference type="KEGG" id="ome:OLMES_0454"/>
<proteinExistence type="predicted"/>
<sequence length="102" mass="11726">MNMRRYVFIESAGDTLEELDFSPLGSESEYIAAIQQNSSIRSYVETLPIWQHFTVIGNKRLIDDSQLYLNRTLMNRLKNAGVAGIQEYTEWQGKNKETVGHV</sequence>
<reference evidence="1 2" key="1">
    <citation type="submission" date="2017-05" db="EMBL/GenBank/DDBJ databases">
        <title>Genomic insights into alkan degradation activity of Oleiphilus messinensis.</title>
        <authorList>
            <person name="Kozyavkin S.A."/>
            <person name="Slesarev A.I."/>
            <person name="Golyshin P.N."/>
            <person name="Korzhenkov A."/>
            <person name="Golyshina O.N."/>
            <person name="Toshchakov S.V."/>
        </authorList>
    </citation>
    <scope>NUCLEOTIDE SEQUENCE [LARGE SCALE GENOMIC DNA]</scope>
    <source>
        <strain evidence="1 2">ME102</strain>
    </source>
</reference>
<dbReference type="AlphaFoldDB" id="A0A1Y0I237"/>
<name>A0A1Y0I237_9GAMM</name>
<organism evidence="1 2">
    <name type="scientific">Oleiphilus messinensis</name>
    <dbReference type="NCBI Taxonomy" id="141451"/>
    <lineage>
        <taxon>Bacteria</taxon>
        <taxon>Pseudomonadati</taxon>
        <taxon>Pseudomonadota</taxon>
        <taxon>Gammaproteobacteria</taxon>
        <taxon>Oceanospirillales</taxon>
        <taxon>Oleiphilaceae</taxon>
        <taxon>Oleiphilus</taxon>
    </lineage>
</organism>
<dbReference type="EMBL" id="CP021425">
    <property type="protein sequence ID" value="ARU54558.1"/>
    <property type="molecule type" value="Genomic_DNA"/>
</dbReference>
<dbReference type="Proteomes" id="UP000196027">
    <property type="component" value="Chromosome"/>
</dbReference>
<evidence type="ECO:0000313" key="1">
    <source>
        <dbReference type="EMBL" id="ARU54558.1"/>
    </source>
</evidence>
<keyword evidence="2" id="KW-1185">Reference proteome</keyword>
<protein>
    <submittedName>
        <fullName evidence="1">Uncharacterized protein</fullName>
    </submittedName>
</protein>